<dbReference type="RefSeq" id="XP_756054.1">
    <property type="nucleotide sequence ID" value="XM_750961.1"/>
</dbReference>
<organism evidence="2 3">
    <name type="scientific">Aspergillus fumigatus (strain ATCC MYA-4609 / CBS 101355 / FGSC A1100 / Af293)</name>
    <name type="common">Neosartorya fumigata</name>
    <dbReference type="NCBI Taxonomy" id="330879"/>
    <lineage>
        <taxon>Eukaryota</taxon>
        <taxon>Fungi</taxon>
        <taxon>Dikarya</taxon>
        <taxon>Ascomycota</taxon>
        <taxon>Pezizomycotina</taxon>
        <taxon>Eurotiomycetes</taxon>
        <taxon>Eurotiomycetidae</taxon>
        <taxon>Eurotiales</taxon>
        <taxon>Aspergillaceae</taxon>
        <taxon>Aspergillus</taxon>
        <taxon>Aspergillus subgen. Fumigati</taxon>
    </lineage>
</organism>
<reference evidence="2 3" key="1">
    <citation type="journal article" date="2005" name="Nature">
        <title>Genomic sequence of the pathogenic and allergenic filamentous fungus Aspergillus fumigatus.</title>
        <authorList>
            <person name="Nierman W.C."/>
            <person name="Pain A."/>
            <person name="Anderson M.J."/>
            <person name="Wortman J.R."/>
            <person name="Kim H.S."/>
            <person name="Arroyo J."/>
            <person name="Berriman M."/>
            <person name="Abe K."/>
            <person name="Archer D.B."/>
            <person name="Bermejo C."/>
            <person name="Bennett J."/>
            <person name="Bowyer P."/>
            <person name="Chen D."/>
            <person name="Collins M."/>
            <person name="Coulsen R."/>
            <person name="Davies R."/>
            <person name="Dyer P.S."/>
            <person name="Farman M."/>
            <person name="Fedorova N."/>
            <person name="Fedorova N."/>
            <person name="Feldblyum T.V."/>
            <person name="Fischer R."/>
            <person name="Fosker N."/>
            <person name="Fraser A."/>
            <person name="Garcia J.L."/>
            <person name="Garcia M.J."/>
            <person name="Goble A."/>
            <person name="Goldman G.H."/>
            <person name="Gomi K."/>
            <person name="Griffith-Jones S."/>
            <person name="Gwilliam R."/>
            <person name="Haas B."/>
            <person name="Haas H."/>
            <person name="Harris D."/>
            <person name="Horiuchi H."/>
            <person name="Huang J."/>
            <person name="Humphray S."/>
            <person name="Jimenez J."/>
            <person name="Keller N."/>
            <person name="Khouri H."/>
            <person name="Kitamoto K."/>
            <person name="Kobayashi T."/>
            <person name="Konzack S."/>
            <person name="Kulkarni R."/>
            <person name="Kumagai T."/>
            <person name="Lafon A."/>
            <person name="Latge J.P."/>
            <person name="Li W."/>
            <person name="Lord A."/>
            <person name="Lu C."/>
            <person name="Majoros W.H."/>
            <person name="May G.S."/>
            <person name="Miller B.L."/>
            <person name="Mohamoud Y."/>
            <person name="Molina M."/>
            <person name="Monod M."/>
            <person name="Mouyna I."/>
            <person name="Mulligan S."/>
            <person name="Murphy L."/>
            <person name="O'Neil S."/>
            <person name="Paulsen I."/>
            <person name="Penalva M.A."/>
            <person name="Pertea M."/>
            <person name="Price C."/>
            <person name="Pritchard B.L."/>
            <person name="Quail M.A."/>
            <person name="Rabbinowitsch E."/>
            <person name="Rawlins N."/>
            <person name="Rajandream M.A."/>
            <person name="Reichard U."/>
            <person name="Renauld H."/>
            <person name="Robson G.D."/>
            <person name="Rodriguez de Cordoba S."/>
            <person name="Rodriguez-Pena J.M."/>
            <person name="Ronning C.M."/>
            <person name="Rutter S."/>
            <person name="Salzberg S.L."/>
            <person name="Sanchez M."/>
            <person name="Sanchez-Ferrero J.C."/>
            <person name="Saunders D."/>
            <person name="Seeger K."/>
            <person name="Squares R."/>
            <person name="Squares S."/>
            <person name="Takeuchi M."/>
            <person name="Tekaia F."/>
            <person name="Turner G."/>
            <person name="Vazquez de Aldana C.R."/>
            <person name="Weidman J."/>
            <person name="White O."/>
            <person name="Woodward J."/>
            <person name="Yu J.H."/>
            <person name="Fraser C."/>
            <person name="Galagan J.E."/>
            <person name="Asai K."/>
            <person name="Machida M."/>
            <person name="Hall N."/>
            <person name="Barrell B."/>
            <person name="Denning D.W."/>
        </authorList>
    </citation>
    <scope>NUCLEOTIDE SEQUENCE [LARGE SCALE GENOMIC DNA]</scope>
    <source>
        <strain evidence="2 3">Af293</strain>
    </source>
</reference>
<dbReference type="GeneID" id="3513399"/>
<accession>Q4WZE9</accession>
<comment type="caution">
    <text evidence="2">The sequence shown here is derived from an EMBL/GenBank/DDBJ whole genome shotgun (WGS) entry which is preliminary data.</text>
</comment>
<sequence>MMKTSKQVAGCSTARVAKLRGDFGLGRRRQSIEAWIDLDNAKVQREEARVFLRGHSFSARHRSRNTSILVSPFAVMDLQPPSVLAQLPRPLHASTGKTQVGEVYSLAESKKRKRYEVVVAVDGEAVNIYNIQTPKLVTSYAVPPQSSFSCRPCSVRRKLAKKSVVKRQTFVAVDRPGREIQAFVEEIGGTGSSAPVISSSSFSVSDSSSPTVFVGIVPIAPMEDDEQDSFDVLTVHQDGLVRRLTSDLKTQRWSVNHTEIAKLRSTHKVNSCFLVDFDDAKKYLFKRRQDLVAMALGDLTDSGVDEPSVLVLVSHPTGSKQIALSDVQVQIFSVPSSAPSEGRILDESQKLRHLQTVTLPNIDELKTFDSSSLQWYFHPGSAGLNLSFEKGFVNIDLSQYAPTVTTRFILEDESFSSLMRTSPQSVIAAGKSIVALFDTQYQSIQRSIAVDSVPSGGSTSRTMFVSYFAKLGVAVAIKGNALFAFDLSSSISSLNSTLKRPRDGLLIDAIGRGIGSPAFQLDASSKKNRTEIMASLGLTSAEQVSKWEEFTQKVEKSAKSNDNAAFDDAVLDYFGVGAPKALPAAQHYVNPEMVLFLLSKIFSLREARSKDKLSATSDSRLTIGIWPEMTCRWLIQLGHFCLSSVEIALRRVQKPHILPPLPTGSFTQAVIDSDRSLHHFIDVLQGSVLLNADELAYALKVLLTMARSHSMVLEEATKSVTYDDENSNHTSKEVTLHNAEASLQDIFIGFNTTLQKIHNQPFPTIVSSFRSALSRSELLSIVHHLRLCLATGGYTSRFTENPPSPFSPEQTTPSLSLNTIINLLNAAVDAIGPSGWITAAGIDDASTRDLDLIADMKSEISAALAGVEEATYLKGILREYLRFANSFTHSSATGKTGDVAKQAASQETSSGLVRYEKLNGADLMVFGLPEGDEGYDIDASGKMLPLSLKAPKTDVSKTKVKKSTGEVKTRSSREIGYLRRKAAGKYSFERLLV</sequence>
<name>Q4WZE9_ASPFU</name>
<dbReference type="STRING" id="330879.Q4WZE9"/>
<evidence type="ECO:0000313" key="2">
    <source>
        <dbReference type="EMBL" id="EAL94016.1"/>
    </source>
</evidence>
<keyword evidence="3" id="KW-1185">Reference proteome</keyword>
<dbReference type="KEGG" id="afm:AFUA_2G17200"/>
<dbReference type="Pfam" id="PF10395">
    <property type="entry name" value="Utp8_b_propeller"/>
    <property type="match status" value="1"/>
</dbReference>
<dbReference type="OMA" id="GGWLFND"/>
<dbReference type="InterPro" id="IPR018843">
    <property type="entry name" value="Utp8_b-prop"/>
</dbReference>
<evidence type="ECO:0000313" key="3">
    <source>
        <dbReference type="Proteomes" id="UP000002530"/>
    </source>
</evidence>
<dbReference type="eggNOG" id="ENOG502S1FV">
    <property type="taxonomic scope" value="Eukaryota"/>
</dbReference>
<dbReference type="HOGENOM" id="CLU_013566_0_0_1"/>
<protein>
    <recommendedName>
        <fullName evidence="1">Utp8 beta-propeller domain-containing protein</fullName>
    </recommendedName>
</protein>
<dbReference type="AlphaFoldDB" id="Q4WZE9"/>
<dbReference type="OrthoDB" id="5330858at2759"/>
<gene>
    <name evidence="2" type="ORF">AFUA_2G17200</name>
</gene>
<dbReference type="InParanoid" id="Q4WZE9"/>
<dbReference type="EMBL" id="AAHF01000001">
    <property type="protein sequence ID" value="EAL94016.1"/>
    <property type="molecule type" value="Genomic_DNA"/>
</dbReference>
<dbReference type="Proteomes" id="UP000002530">
    <property type="component" value="Unassembled WGS sequence"/>
</dbReference>
<evidence type="ECO:0000259" key="1">
    <source>
        <dbReference type="Pfam" id="PF10395"/>
    </source>
</evidence>
<proteinExistence type="predicted"/>
<feature type="domain" description="Utp8 beta-propeller" evidence="1">
    <location>
        <begin position="84"/>
        <end position="452"/>
    </location>
</feature>